<keyword evidence="4" id="KW-0902">Two-component regulatory system</keyword>
<dbReference type="AlphaFoldDB" id="I4C9G4"/>
<sequence>MNIGKHILVVDDEKRNRNLLQAMLKSLGYSSEVASNGTEALAMLDMSFDLVLLDVMMPGMDGFEVTRRIRSSQDCSDIPIVMVTVLTNKRDRLEAVGAGANDFISKPVDKVELKVRMESLLKMKAAQDEIKRHRADLEVIVEKRTAALAESEERLRAIFEAAQDCIFVQNSSLQYTHVNPAVERLFGKPAADLVELTDEDLFGEEAGRHNREVAERVLRGETVEEERTRLVNGIPTTFLEIKVPIRNASGRINGLCGILRNITDRKDVQTRLHRIVPDRPTSEAMRQTIDKALLVAETDSTVLLAGESGSGKDHLARFIHEHSKRADGPYFTINCAALARELAESELFGHEAGAFTGATRRKRGLLELAEGGTLLLNEIGELPLSLQAKLLTFLDTRTFSRVGGEKTIRVSARLIAATNRDLEKEISEGRFRADLFHRLNVYSVFVPPLRQRIEDIPILARKLMQELTSEMQLDRTPEIDSVAMRKLCRYSWPGNVRELRNVLERSLILSRGGQLKIDLVEDEAFHDEVSQTDWTWTATFPLRESLTNMANDLKRSLIEQALEKCSGKRTEAARLLKISRDSLKRQMKTLGFYSPDHEHRVRVSPRNKVL</sequence>
<feature type="domain" description="Response regulatory" evidence="10">
    <location>
        <begin position="6"/>
        <end position="121"/>
    </location>
</feature>
<evidence type="ECO:0000313" key="13">
    <source>
        <dbReference type="EMBL" id="AFM26205.1"/>
    </source>
</evidence>
<organism evidence="13 14">
    <name type="scientific">Desulfomonile tiedjei (strain ATCC 49306 / DSM 6799 / DCB-1)</name>
    <dbReference type="NCBI Taxonomy" id="706587"/>
    <lineage>
        <taxon>Bacteria</taxon>
        <taxon>Pseudomonadati</taxon>
        <taxon>Thermodesulfobacteriota</taxon>
        <taxon>Desulfomonilia</taxon>
        <taxon>Desulfomonilales</taxon>
        <taxon>Desulfomonilaceae</taxon>
        <taxon>Desulfomonile</taxon>
    </lineage>
</organism>
<dbReference type="PROSITE" id="PS00688">
    <property type="entry name" value="SIGMA54_INTERACT_3"/>
    <property type="match status" value="1"/>
</dbReference>
<dbReference type="PROSITE" id="PS00675">
    <property type="entry name" value="SIGMA54_INTERACT_1"/>
    <property type="match status" value="1"/>
</dbReference>
<proteinExistence type="predicted"/>
<dbReference type="Pfam" id="PF00158">
    <property type="entry name" value="Sigma54_activat"/>
    <property type="match status" value="1"/>
</dbReference>
<dbReference type="InterPro" id="IPR013656">
    <property type="entry name" value="PAS_4"/>
</dbReference>
<dbReference type="SUPFAM" id="SSF46689">
    <property type="entry name" value="Homeodomain-like"/>
    <property type="match status" value="1"/>
</dbReference>
<dbReference type="EMBL" id="CP003360">
    <property type="protein sequence ID" value="AFM26205.1"/>
    <property type="molecule type" value="Genomic_DNA"/>
</dbReference>
<dbReference type="InterPro" id="IPR002197">
    <property type="entry name" value="HTH_Fis"/>
</dbReference>
<keyword evidence="1 8" id="KW-0597">Phosphoprotein</keyword>
<dbReference type="GO" id="GO:0043565">
    <property type="term" value="F:sequence-specific DNA binding"/>
    <property type="evidence" value="ECO:0007669"/>
    <property type="project" value="InterPro"/>
</dbReference>
<feature type="modified residue" description="4-aspartylphosphate" evidence="8">
    <location>
        <position position="54"/>
    </location>
</feature>
<dbReference type="CDD" id="cd00130">
    <property type="entry name" value="PAS"/>
    <property type="match status" value="1"/>
</dbReference>
<evidence type="ECO:0000313" key="14">
    <source>
        <dbReference type="Proteomes" id="UP000006055"/>
    </source>
</evidence>
<dbReference type="PRINTS" id="PR01590">
    <property type="entry name" value="HTHFIS"/>
</dbReference>
<dbReference type="InterPro" id="IPR002078">
    <property type="entry name" value="Sigma_54_int"/>
</dbReference>
<keyword evidence="6" id="KW-0238">DNA-binding</keyword>
<dbReference type="SUPFAM" id="SSF52540">
    <property type="entry name" value="P-loop containing nucleoside triphosphate hydrolases"/>
    <property type="match status" value="1"/>
</dbReference>
<dbReference type="Pfam" id="PF00072">
    <property type="entry name" value="Response_reg"/>
    <property type="match status" value="1"/>
</dbReference>
<dbReference type="Gene3D" id="3.40.50.300">
    <property type="entry name" value="P-loop containing nucleotide triphosphate hydrolases"/>
    <property type="match status" value="1"/>
</dbReference>
<dbReference type="InterPro" id="IPR003593">
    <property type="entry name" value="AAA+_ATPase"/>
</dbReference>
<dbReference type="PROSITE" id="PS50110">
    <property type="entry name" value="RESPONSE_REGULATORY"/>
    <property type="match status" value="1"/>
</dbReference>
<gene>
    <name evidence="13" type="ordered locus">Desti_3556</name>
</gene>
<dbReference type="SMART" id="SM00091">
    <property type="entry name" value="PAS"/>
    <property type="match status" value="1"/>
</dbReference>
<evidence type="ECO:0000259" key="11">
    <source>
        <dbReference type="PROSITE" id="PS50112"/>
    </source>
</evidence>
<protein>
    <submittedName>
        <fullName evidence="13">PAS domain S-box</fullName>
    </submittedName>
</protein>
<feature type="domain" description="PAC" evidence="12">
    <location>
        <begin position="221"/>
        <end position="274"/>
    </location>
</feature>
<dbReference type="SMART" id="SM00448">
    <property type="entry name" value="REC"/>
    <property type="match status" value="1"/>
</dbReference>
<dbReference type="GO" id="GO:0000160">
    <property type="term" value="P:phosphorelay signal transduction system"/>
    <property type="evidence" value="ECO:0007669"/>
    <property type="project" value="UniProtKB-KW"/>
</dbReference>
<keyword evidence="7" id="KW-0804">Transcription</keyword>
<dbReference type="Gene3D" id="3.40.50.2300">
    <property type="match status" value="1"/>
</dbReference>
<dbReference type="InterPro" id="IPR058031">
    <property type="entry name" value="AAA_lid_NorR"/>
</dbReference>
<dbReference type="SMART" id="SM00382">
    <property type="entry name" value="AAA"/>
    <property type="match status" value="1"/>
</dbReference>
<dbReference type="InterPro" id="IPR025944">
    <property type="entry name" value="Sigma_54_int_dom_CS"/>
</dbReference>
<dbReference type="eggNOG" id="COG0745">
    <property type="taxonomic scope" value="Bacteria"/>
</dbReference>
<dbReference type="InterPro" id="IPR001789">
    <property type="entry name" value="Sig_transdc_resp-reg_receiver"/>
</dbReference>
<dbReference type="InterPro" id="IPR000014">
    <property type="entry name" value="PAS"/>
</dbReference>
<dbReference type="OrthoDB" id="9761019at2"/>
<evidence type="ECO:0000256" key="5">
    <source>
        <dbReference type="ARBA" id="ARBA00023015"/>
    </source>
</evidence>
<accession>I4C9G4</accession>
<dbReference type="PROSITE" id="PS50112">
    <property type="entry name" value="PAS"/>
    <property type="match status" value="1"/>
</dbReference>
<evidence type="ECO:0000256" key="3">
    <source>
        <dbReference type="ARBA" id="ARBA00022840"/>
    </source>
</evidence>
<evidence type="ECO:0000259" key="12">
    <source>
        <dbReference type="PROSITE" id="PS50113"/>
    </source>
</evidence>
<evidence type="ECO:0000256" key="6">
    <source>
        <dbReference type="ARBA" id="ARBA00023125"/>
    </source>
</evidence>
<feature type="domain" description="PAS" evidence="11">
    <location>
        <begin position="151"/>
        <end position="221"/>
    </location>
</feature>
<dbReference type="PROSITE" id="PS50045">
    <property type="entry name" value="SIGMA54_INTERACT_4"/>
    <property type="match status" value="1"/>
</dbReference>
<dbReference type="InterPro" id="IPR011006">
    <property type="entry name" value="CheY-like_superfamily"/>
</dbReference>
<dbReference type="PROSITE" id="PS50113">
    <property type="entry name" value="PAC"/>
    <property type="match status" value="1"/>
</dbReference>
<dbReference type="Proteomes" id="UP000006055">
    <property type="component" value="Chromosome"/>
</dbReference>
<dbReference type="CDD" id="cd00009">
    <property type="entry name" value="AAA"/>
    <property type="match status" value="1"/>
</dbReference>
<feature type="domain" description="Sigma-54 factor interaction" evidence="9">
    <location>
        <begin position="282"/>
        <end position="508"/>
    </location>
</feature>
<dbReference type="PANTHER" id="PTHR32071">
    <property type="entry name" value="TRANSCRIPTIONAL REGULATORY PROTEIN"/>
    <property type="match status" value="1"/>
</dbReference>
<dbReference type="InterPro" id="IPR025662">
    <property type="entry name" value="Sigma_54_int_dom_ATP-bd_1"/>
</dbReference>
<dbReference type="Pfam" id="PF02954">
    <property type="entry name" value="HTH_8"/>
    <property type="match status" value="1"/>
</dbReference>
<dbReference type="InterPro" id="IPR027417">
    <property type="entry name" value="P-loop_NTPase"/>
</dbReference>
<dbReference type="GO" id="GO:0005524">
    <property type="term" value="F:ATP binding"/>
    <property type="evidence" value="ECO:0007669"/>
    <property type="project" value="UniProtKB-KW"/>
</dbReference>
<keyword evidence="14" id="KW-1185">Reference proteome</keyword>
<dbReference type="Gene3D" id="3.30.450.20">
    <property type="entry name" value="PAS domain"/>
    <property type="match status" value="1"/>
</dbReference>
<dbReference type="Pfam" id="PF08448">
    <property type="entry name" value="PAS_4"/>
    <property type="match status" value="1"/>
</dbReference>
<dbReference type="FunFam" id="3.40.50.2300:FF:000001">
    <property type="entry name" value="DNA-binding response regulator PhoB"/>
    <property type="match status" value="1"/>
</dbReference>
<name>I4C9G4_DESTA</name>
<dbReference type="eggNOG" id="COG3829">
    <property type="taxonomic scope" value="Bacteria"/>
</dbReference>
<dbReference type="PANTHER" id="PTHR32071:SF99">
    <property type="entry name" value="TRANSCRIPTIONAL REGULATORY PROTEIN"/>
    <property type="match status" value="1"/>
</dbReference>
<dbReference type="Pfam" id="PF25601">
    <property type="entry name" value="AAA_lid_14"/>
    <property type="match status" value="1"/>
</dbReference>
<evidence type="ECO:0000256" key="8">
    <source>
        <dbReference type="PROSITE-ProRule" id="PRU00169"/>
    </source>
</evidence>
<dbReference type="STRING" id="706587.Desti_3556"/>
<dbReference type="RefSeq" id="WP_014811336.1">
    <property type="nucleotide sequence ID" value="NC_018025.1"/>
</dbReference>
<dbReference type="GO" id="GO:0006355">
    <property type="term" value="P:regulation of DNA-templated transcription"/>
    <property type="evidence" value="ECO:0007669"/>
    <property type="project" value="InterPro"/>
</dbReference>
<reference evidence="14" key="1">
    <citation type="submission" date="2012-06" db="EMBL/GenBank/DDBJ databases">
        <title>Complete sequence of chromosome of Desulfomonile tiedjei DSM 6799.</title>
        <authorList>
            <person name="Lucas S."/>
            <person name="Copeland A."/>
            <person name="Lapidus A."/>
            <person name="Glavina del Rio T."/>
            <person name="Dalin E."/>
            <person name="Tice H."/>
            <person name="Bruce D."/>
            <person name="Goodwin L."/>
            <person name="Pitluck S."/>
            <person name="Peters L."/>
            <person name="Ovchinnikova G."/>
            <person name="Zeytun A."/>
            <person name="Lu M."/>
            <person name="Kyrpides N."/>
            <person name="Mavromatis K."/>
            <person name="Ivanova N."/>
            <person name="Brettin T."/>
            <person name="Detter J.C."/>
            <person name="Han C."/>
            <person name="Larimer F."/>
            <person name="Land M."/>
            <person name="Hauser L."/>
            <person name="Markowitz V."/>
            <person name="Cheng J.-F."/>
            <person name="Hugenholtz P."/>
            <person name="Woyke T."/>
            <person name="Wu D."/>
            <person name="Spring S."/>
            <person name="Schroeder M."/>
            <person name="Brambilla E."/>
            <person name="Klenk H.-P."/>
            <person name="Eisen J.A."/>
        </authorList>
    </citation>
    <scope>NUCLEOTIDE SEQUENCE [LARGE SCALE GENOMIC DNA]</scope>
    <source>
        <strain evidence="14">ATCC 49306 / DSM 6799 / DCB-1</strain>
    </source>
</reference>
<dbReference type="NCBIfam" id="TIGR00229">
    <property type="entry name" value="sensory_box"/>
    <property type="match status" value="1"/>
</dbReference>
<evidence type="ECO:0000259" key="9">
    <source>
        <dbReference type="PROSITE" id="PS50045"/>
    </source>
</evidence>
<dbReference type="Gene3D" id="1.10.8.60">
    <property type="match status" value="1"/>
</dbReference>
<keyword evidence="2" id="KW-0547">Nucleotide-binding</keyword>
<evidence type="ECO:0000259" key="10">
    <source>
        <dbReference type="PROSITE" id="PS50110"/>
    </source>
</evidence>
<evidence type="ECO:0000256" key="4">
    <source>
        <dbReference type="ARBA" id="ARBA00023012"/>
    </source>
</evidence>
<evidence type="ECO:0000256" key="2">
    <source>
        <dbReference type="ARBA" id="ARBA00022741"/>
    </source>
</evidence>
<dbReference type="KEGG" id="dti:Desti_3556"/>
<keyword evidence="3" id="KW-0067">ATP-binding</keyword>
<evidence type="ECO:0000256" key="7">
    <source>
        <dbReference type="ARBA" id="ARBA00023163"/>
    </source>
</evidence>
<dbReference type="InterPro" id="IPR009057">
    <property type="entry name" value="Homeodomain-like_sf"/>
</dbReference>
<evidence type="ECO:0000256" key="1">
    <source>
        <dbReference type="ARBA" id="ARBA00022553"/>
    </source>
</evidence>
<dbReference type="InterPro" id="IPR000700">
    <property type="entry name" value="PAS-assoc_C"/>
</dbReference>
<dbReference type="InterPro" id="IPR035965">
    <property type="entry name" value="PAS-like_dom_sf"/>
</dbReference>
<dbReference type="SUPFAM" id="SSF55785">
    <property type="entry name" value="PYP-like sensor domain (PAS domain)"/>
    <property type="match status" value="1"/>
</dbReference>
<dbReference type="FunFam" id="3.40.50.300:FF:000006">
    <property type="entry name" value="DNA-binding transcriptional regulator NtrC"/>
    <property type="match status" value="1"/>
</dbReference>
<dbReference type="SUPFAM" id="SSF52172">
    <property type="entry name" value="CheY-like"/>
    <property type="match status" value="1"/>
</dbReference>
<dbReference type="HOGENOM" id="CLU_000445_0_6_7"/>
<keyword evidence="5" id="KW-0805">Transcription regulation</keyword>
<dbReference type="Gene3D" id="1.10.10.60">
    <property type="entry name" value="Homeodomain-like"/>
    <property type="match status" value="1"/>
</dbReference>